<organism evidence="2 3">
    <name type="scientific">Actinomyces glycerinitolerans</name>
    <dbReference type="NCBI Taxonomy" id="1892869"/>
    <lineage>
        <taxon>Bacteria</taxon>
        <taxon>Bacillati</taxon>
        <taxon>Actinomycetota</taxon>
        <taxon>Actinomycetes</taxon>
        <taxon>Actinomycetales</taxon>
        <taxon>Actinomycetaceae</taxon>
        <taxon>Actinomyces</taxon>
    </lineage>
</organism>
<keyword evidence="1" id="KW-0812">Transmembrane</keyword>
<proteinExistence type="predicted"/>
<evidence type="ECO:0008006" key="4">
    <source>
        <dbReference type="Google" id="ProtNLM"/>
    </source>
</evidence>
<evidence type="ECO:0000313" key="2">
    <source>
        <dbReference type="EMBL" id="SHE26375.1"/>
    </source>
</evidence>
<dbReference type="AlphaFoldDB" id="A0A1M4S2C8"/>
<feature type="transmembrane region" description="Helical" evidence="1">
    <location>
        <begin position="29"/>
        <end position="48"/>
    </location>
</feature>
<dbReference type="Proteomes" id="UP000184291">
    <property type="component" value="Unassembled WGS sequence"/>
</dbReference>
<keyword evidence="3" id="KW-1185">Reference proteome</keyword>
<feature type="transmembrane region" description="Helical" evidence="1">
    <location>
        <begin position="100"/>
        <end position="121"/>
    </location>
</feature>
<protein>
    <recommendedName>
        <fullName evidence="4">EpsG family protein</fullName>
    </recommendedName>
</protein>
<sequence>MWVHYALFGILALVGGLLGGRREDGSRKSTAPLLVAWLLFVAMAGLRARTVGNDTSRYYDVFEKITDTDGLSEAFAVSRFERGYVVVNYLISRITDDFNVLLLVVSVFSFWSVVLFIHRYARSNPLALLLAFGMSVFYDIMLATRQGIAAAIFLFAVPALMERRPVRYLILILLAAQFHASAILLLAAYFIPMLRLNSFLDWVKWGAVIGACTGCLSLVLTKASVFSAYYGHYLSSQYAEGGVRMATVMGVGVRLLMIGLVAMCGWNSAVAADKTGVTRILVTFAVADAAIMIVSLGFNLLDRLEMYLTLPMVVGLGNVVAREPGLRNWYVSVLLVLVAFVSMTIMLLYRPGWYTLFPYHTVFEEGAW</sequence>
<feature type="transmembrane region" description="Helical" evidence="1">
    <location>
        <begin position="329"/>
        <end position="349"/>
    </location>
</feature>
<keyword evidence="1" id="KW-0472">Membrane</keyword>
<evidence type="ECO:0000256" key="1">
    <source>
        <dbReference type="SAM" id="Phobius"/>
    </source>
</evidence>
<dbReference type="Pfam" id="PF14897">
    <property type="entry name" value="EpsG"/>
    <property type="match status" value="1"/>
</dbReference>
<name>A0A1M4S2C8_9ACTO</name>
<dbReference type="STRING" id="1892869.ACGLYG10_2626"/>
<dbReference type="EMBL" id="FQTT01000014">
    <property type="protein sequence ID" value="SHE26375.1"/>
    <property type="molecule type" value="Genomic_DNA"/>
</dbReference>
<gene>
    <name evidence="2" type="ORF">ACGLYG10_2626</name>
</gene>
<dbReference type="InterPro" id="IPR049458">
    <property type="entry name" value="EpsG-like"/>
</dbReference>
<feature type="transmembrane region" description="Helical" evidence="1">
    <location>
        <begin position="280"/>
        <end position="301"/>
    </location>
</feature>
<accession>A0A1M4S2C8</accession>
<feature type="transmembrane region" description="Helical" evidence="1">
    <location>
        <begin position="127"/>
        <end position="156"/>
    </location>
</feature>
<reference evidence="3" key="1">
    <citation type="submission" date="2016-09" db="EMBL/GenBank/DDBJ databases">
        <authorList>
            <person name="Strepis N."/>
        </authorList>
    </citation>
    <scope>NUCLEOTIDE SEQUENCE [LARGE SCALE GENOMIC DNA]</scope>
</reference>
<evidence type="ECO:0000313" key="3">
    <source>
        <dbReference type="Proteomes" id="UP000184291"/>
    </source>
</evidence>
<feature type="transmembrane region" description="Helical" evidence="1">
    <location>
        <begin position="203"/>
        <end position="225"/>
    </location>
</feature>
<dbReference type="OrthoDB" id="3251447at2"/>
<dbReference type="RefSeq" id="WP_073332845.1">
    <property type="nucleotide sequence ID" value="NZ_FQTT01000014.1"/>
</dbReference>
<keyword evidence="1" id="KW-1133">Transmembrane helix</keyword>
<feature type="transmembrane region" description="Helical" evidence="1">
    <location>
        <begin position="168"/>
        <end position="191"/>
    </location>
</feature>
<feature type="transmembrane region" description="Helical" evidence="1">
    <location>
        <begin position="246"/>
        <end position="268"/>
    </location>
</feature>